<name>A0ABR9V9A3_9CYAN</name>
<dbReference type="Proteomes" id="UP000606776">
    <property type="component" value="Unassembled WGS sequence"/>
</dbReference>
<sequence>MNLSSPGLLTQVQSFRDFNTNSPVSEDTLYIIWIGSNDFDFLPADSDPIQAANDAATNIGNAITTLSNEGAKQFVVANLIDLGDRPLTISSNTTAEGRQYALNFNSALEQTVNDLESNLDLDISIADIFSLNEAVQANPEDFNLTNLTDPLIQEVDVNPDEYLFWDTVHPTTRTHQLVSQAFAATLVEEGIINDLITYSATLADGSELPDWLNFNPITRTFDGTPTDENVGTLDIKVTATDQQGLTATDIFSLVIESTNPPIFFGTPNADIKIAGVDFNGINNIIFTGAGNDQVDIPLGGSLAGNNRIATGSDNDIIFVGNGDRAFGGSGDDELDATDASNYRISGGSGDDIFYLGENGRALGGDGNDQFFVQDGGNNLIIGGADADQFWVVNGSLPISKNTITDFTIGVDQVGFGGVGILNFGQVIKEQVGSDTLLKIQTTEIALLVGIRADSLTANEFAFSASVVLIQVT</sequence>
<evidence type="ECO:0000313" key="3">
    <source>
        <dbReference type="EMBL" id="MBE9235051.1"/>
    </source>
</evidence>
<dbReference type="Gene3D" id="3.40.50.1110">
    <property type="entry name" value="SGNH hydrolase"/>
    <property type="match status" value="1"/>
</dbReference>
<dbReference type="SUPFAM" id="SSF49313">
    <property type="entry name" value="Cadherin-like"/>
    <property type="match status" value="1"/>
</dbReference>
<evidence type="ECO:0000259" key="2">
    <source>
        <dbReference type="SMART" id="SM00736"/>
    </source>
</evidence>
<dbReference type="InterPro" id="IPR006644">
    <property type="entry name" value="Cadg"/>
</dbReference>
<dbReference type="Pfam" id="PF05345">
    <property type="entry name" value="He_PIG"/>
    <property type="match status" value="1"/>
</dbReference>
<dbReference type="SMART" id="SM00736">
    <property type="entry name" value="CADG"/>
    <property type="match status" value="1"/>
</dbReference>
<dbReference type="InterPro" id="IPR051058">
    <property type="entry name" value="GDSL_Est/Lipase"/>
</dbReference>
<keyword evidence="4" id="KW-1185">Reference proteome</keyword>
<dbReference type="PRINTS" id="PR00313">
    <property type="entry name" value="CABNDNGRPT"/>
</dbReference>
<dbReference type="SUPFAM" id="SSF51120">
    <property type="entry name" value="beta-Roll"/>
    <property type="match status" value="1"/>
</dbReference>
<organism evidence="3 4">
    <name type="scientific">Sphaerospermopsis aphanizomenoides LEGE 00250</name>
    <dbReference type="NCBI Taxonomy" id="2777972"/>
    <lineage>
        <taxon>Bacteria</taxon>
        <taxon>Bacillati</taxon>
        <taxon>Cyanobacteriota</taxon>
        <taxon>Cyanophyceae</taxon>
        <taxon>Nostocales</taxon>
        <taxon>Aphanizomenonaceae</taxon>
        <taxon>Sphaerospermopsis</taxon>
        <taxon>Sphaerospermopsis aphanizomenoides</taxon>
    </lineage>
</organism>
<proteinExistence type="predicted"/>
<dbReference type="InterPro" id="IPR011049">
    <property type="entry name" value="Serralysin-like_metalloprot_C"/>
</dbReference>
<reference evidence="3 4" key="1">
    <citation type="submission" date="2020-10" db="EMBL/GenBank/DDBJ databases">
        <authorList>
            <person name="Castelo-Branco R."/>
            <person name="Eusebio N."/>
            <person name="Adriana R."/>
            <person name="Vieira A."/>
            <person name="Brugerolle De Fraissinette N."/>
            <person name="Rezende De Castro R."/>
            <person name="Schneider M.P."/>
            <person name="Vasconcelos V."/>
            <person name="Leao P.N."/>
        </authorList>
    </citation>
    <scope>NUCLEOTIDE SEQUENCE [LARGE SCALE GENOMIC DNA]</scope>
    <source>
        <strain evidence="3 4">LEGE 00250</strain>
    </source>
</reference>
<dbReference type="InterPro" id="IPR036514">
    <property type="entry name" value="SGNH_hydro_sf"/>
</dbReference>
<evidence type="ECO:0000313" key="4">
    <source>
        <dbReference type="Proteomes" id="UP000606776"/>
    </source>
</evidence>
<dbReference type="Gene3D" id="2.160.20.160">
    <property type="match status" value="1"/>
</dbReference>
<comment type="caution">
    <text evidence="3">The sequence shown here is derived from an EMBL/GenBank/DDBJ whole genome shotgun (WGS) entry which is preliminary data.</text>
</comment>
<protein>
    <submittedName>
        <fullName evidence="3">Ig domain-containing protein</fullName>
    </submittedName>
</protein>
<evidence type="ECO:0000256" key="1">
    <source>
        <dbReference type="ARBA" id="ARBA00022801"/>
    </source>
</evidence>
<gene>
    <name evidence="3" type="ORF">IQ227_03090</name>
</gene>
<dbReference type="PANTHER" id="PTHR45648:SF22">
    <property type="entry name" value="GDSL LIPASE_ACYLHYDROLASE FAMILY PROTEIN (AFU_ORTHOLOGUE AFUA_4G14700)"/>
    <property type="match status" value="1"/>
</dbReference>
<accession>A0ABR9V9A3</accession>
<keyword evidence="1" id="KW-0378">Hydrolase</keyword>
<dbReference type="PANTHER" id="PTHR45648">
    <property type="entry name" value="GDSL LIPASE/ACYLHYDROLASE FAMILY PROTEIN (AFU_ORTHOLOGUE AFUA_4G14700)"/>
    <property type="match status" value="1"/>
</dbReference>
<feature type="domain" description="Dystroglycan-type cadherin-like" evidence="2">
    <location>
        <begin position="169"/>
        <end position="262"/>
    </location>
</feature>
<dbReference type="EMBL" id="JADEWB010000009">
    <property type="protein sequence ID" value="MBE9235051.1"/>
    <property type="molecule type" value="Genomic_DNA"/>
</dbReference>
<dbReference type="SUPFAM" id="SSF52266">
    <property type="entry name" value="SGNH hydrolase"/>
    <property type="match status" value="1"/>
</dbReference>
<dbReference type="InterPro" id="IPR015919">
    <property type="entry name" value="Cadherin-like_sf"/>
</dbReference>